<dbReference type="Proteomes" id="UP000095282">
    <property type="component" value="Unplaced"/>
</dbReference>
<protein>
    <submittedName>
        <fullName evidence="3">CACTA en-spm transposon protein</fullName>
    </submittedName>
</protein>
<feature type="region of interest" description="Disordered" evidence="1">
    <location>
        <begin position="56"/>
        <end position="96"/>
    </location>
</feature>
<reference evidence="3" key="1">
    <citation type="submission" date="2016-11" db="UniProtKB">
        <authorList>
            <consortium name="WormBaseParasite"/>
        </authorList>
    </citation>
    <scope>IDENTIFICATION</scope>
</reference>
<feature type="region of interest" description="Disordered" evidence="1">
    <location>
        <begin position="109"/>
        <end position="136"/>
    </location>
</feature>
<keyword evidence="2" id="KW-1185">Reference proteome</keyword>
<accession>A0A1I7TVJ2</accession>
<evidence type="ECO:0000313" key="3">
    <source>
        <dbReference type="WBParaSite" id="Csp11.Scaffold629.g12211.t3"/>
    </source>
</evidence>
<evidence type="ECO:0000313" key="2">
    <source>
        <dbReference type="Proteomes" id="UP000095282"/>
    </source>
</evidence>
<dbReference type="WBParaSite" id="Csp11.Scaffold629.g12211.t3">
    <property type="protein sequence ID" value="Csp11.Scaffold629.g12211.t3"/>
    <property type="gene ID" value="Csp11.Scaffold629.g12211"/>
</dbReference>
<dbReference type="AlphaFoldDB" id="A0A1I7TVJ2"/>
<organism evidence="2 3">
    <name type="scientific">Caenorhabditis tropicalis</name>
    <dbReference type="NCBI Taxonomy" id="1561998"/>
    <lineage>
        <taxon>Eukaryota</taxon>
        <taxon>Metazoa</taxon>
        <taxon>Ecdysozoa</taxon>
        <taxon>Nematoda</taxon>
        <taxon>Chromadorea</taxon>
        <taxon>Rhabditida</taxon>
        <taxon>Rhabditina</taxon>
        <taxon>Rhabditomorpha</taxon>
        <taxon>Rhabditoidea</taxon>
        <taxon>Rhabditidae</taxon>
        <taxon>Peloderinae</taxon>
        <taxon>Caenorhabditis</taxon>
    </lineage>
</organism>
<name>A0A1I7TVJ2_9PELO</name>
<sequence>MSKTFKSFCKTNEADHPLYLDTENINLPALVGVEKIAMIQLFDVYSKTVVTDGERTADVNPGATINQAEKHSNQSHKFQSHQTEHQSNRSIKRSSAHIQEVRKEMLQQLEGSIENQEEAEKEEECRAKGHLTRSTV</sequence>
<evidence type="ECO:0000256" key="1">
    <source>
        <dbReference type="SAM" id="MobiDB-lite"/>
    </source>
</evidence>
<proteinExistence type="predicted"/>